<keyword evidence="5" id="KW-0067">ATP-binding</keyword>
<evidence type="ECO:0000256" key="2">
    <source>
        <dbReference type="ARBA" id="ARBA00022679"/>
    </source>
</evidence>
<proteinExistence type="predicted"/>
<keyword evidence="4 8" id="KW-0418">Kinase</keyword>
<dbReference type="Proteomes" id="UP000465031">
    <property type="component" value="Chromosome"/>
</dbReference>
<accession>A0AAE6RLT8</accession>
<sequence>MAASPGDALGARYRLIERIGAGAAGEVWRAGDAQGPDLAAKLLRREHAQDAGLVERFVRERSVLTRLRHPHVVEVRDLVVEGETLAIVMELVGGGSLRELLRAEGPLAAARALPAAASILDALAAAHAIGTVHRDVKPDNVLLAEGADDLGSAVRVSDFGIAHVVAEGPRATTGIIGTPEYLSPEMLATGAAGPPSDVYSTGILLYELLCGRTPFAGVGTDFAVAYRHVSMLPPPLDLPPRLTSLLDRMLAKDPASRPTAPEAAGILRRLAPELAGLPALPLATGVPTFEEADRPGTVLRGAVVVAEPLPVEEGPAPELGPSSQATMLRSVPRRELRAAERAPEAVPARRRGGLRMILAGVGAGVLLIGAVVLAIQPRGGEAQASAPGAALSARQQDRPLPTGLGVTRSATWDSARSAVVVEISYSAQSAPLSGALLEVVPGLDAAGACPAVTWTGATAVRNQPSVTGVGVGCGWSLTGIDVPAQGSVDVTATVSIAPTDQGALDAWLAAAGSATTEAVADPTVAGTAYPVQRLRDVQVQTPARTVSQTALPVTLVPVWPSGADPVDPLLVTPSAGPASSMLDAIAGGVSGVRFSDGCGGAVAVSSDGLTVTALSVTPSCELRARVGAFSDLASSPFAITTRD</sequence>
<dbReference type="InterPro" id="IPR050660">
    <property type="entry name" value="NEK_Ser/Thr_kinase"/>
</dbReference>
<evidence type="ECO:0000256" key="6">
    <source>
        <dbReference type="SAM" id="MobiDB-lite"/>
    </source>
</evidence>
<dbReference type="GO" id="GO:0004674">
    <property type="term" value="F:protein serine/threonine kinase activity"/>
    <property type="evidence" value="ECO:0007669"/>
    <property type="project" value="UniProtKB-EC"/>
</dbReference>
<evidence type="ECO:0000256" key="4">
    <source>
        <dbReference type="ARBA" id="ARBA00022777"/>
    </source>
</evidence>
<dbReference type="RefSeq" id="WP_132504033.1">
    <property type="nucleotide sequence ID" value="NZ_CP047186.1"/>
</dbReference>
<reference evidence="9" key="1">
    <citation type="submission" date="2019-12" db="EMBL/GenBank/DDBJ databases">
        <title>Complete and draft genome sequences of new strains and members of some known species of the genus Rathayibacter isolated from plants.</title>
        <authorList>
            <person name="Tarlachkov S.V."/>
            <person name="Starodumova I.P."/>
            <person name="Dorofeeva L.V."/>
            <person name="Prisyazhnaya N.V."/>
            <person name="Leyn S."/>
            <person name="Zlamal J."/>
            <person name="Elan M."/>
            <person name="Osterman A.L."/>
            <person name="Nadler S."/>
            <person name="Subbotin S.A."/>
            <person name="Evtushenko L.I."/>
        </authorList>
    </citation>
    <scope>NUCLEOTIDE SEQUENCE [LARGE SCALE GENOMIC DNA]</scope>
    <source>
        <strain evidence="9">VKM Ac-2761</strain>
    </source>
</reference>
<feature type="region of interest" description="Disordered" evidence="6">
    <location>
        <begin position="386"/>
        <end position="406"/>
    </location>
</feature>
<dbReference type="EMBL" id="CP047186">
    <property type="protein sequence ID" value="QHC55980.1"/>
    <property type="molecule type" value="Genomic_DNA"/>
</dbReference>
<keyword evidence="3" id="KW-0547">Nucleotide-binding</keyword>
<dbReference type="PANTHER" id="PTHR43671">
    <property type="entry name" value="SERINE/THREONINE-PROTEIN KINASE NEK"/>
    <property type="match status" value="1"/>
</dbReference>
<dbReference type="PROSITE" id="PS50011">
    <property type="entry name" value="PROTEIN_KINASE_DOM"/>
    <property type="match status" value="1"/>
</dbReference>
<name>A0AAE6RLT8_9MICO</name>
<dbReference type="Pfam" id="PF00069">
    <property type="entry name" value="Pkinase"/>
    <property type="match status" value="1"/>
</dbReference>
<dbReference type="AlphaFoldDB" id="A0AAE6RLT8"/>
<dbReference type="InterPro" id="IPR000719">
    <property type="entry name" value="Prot_kinase_dom"/>
</dbReference>
<dbReference type="Gene3D" id="3.30.200.20">
    <property type="entry name" value="Phosphorylase Kinase, domain 1"/>
    <property type="match status" value="1"/>
</dbReference>
<protein>
    <recommendedName>
        <fullName evidence="1">non-specific serine/threonine protein kinase</fullName>
        <ecNumber evidence="1">2.7.11.1</ecNumber>
    </recommendedName>
</protein>
<feature type="domain" description="Protein kinase" evidence="7">
    <location>
        <begin position="13"/>
        <end position="274"/>
    </location>
</feature>
<evidence type="ECO:0000259" key="7">
    <source>
        <dbReference type="PROSITE" id="PS50011"/>
    </source>
</evidence>
<organism evidence="8 9">
    <name type="scientific">Rathayibacter tanaceti</name>
    <dbReference type="NCBI Taxonomy" id="1671680"/>
    <lineage>
        <taxon>Bacteria</taxon>
        <taxon>Bacillati</taxon>
        <taxon>Actinomycetota</taxon>
        <taxon>Actinomycetes</taxon>
        <taxon>Micrococcales</taxon>
        <taxon>Microbacteriaceae</taxon>
        <taxon>Rathayibacter</taxon>
    </lineage>
</organism>
<dbReference type="GO" id="GO:0005524">
    <property type="term" value="F:ATP binding"/>
    <property type="evidence" value="ECO:0007669"/>
    <property type="project" value="UniProtKB-KW"/>
</dbReference>
<gene>
    <name evidence="8" type="ORF">GSU10_10280</name>
</gene>
<evidence type="ECO:0000313" key="8">
    <source>
        <dbReference type="EMBL" id="QHC55980.1"/>
    </source>
</evidence>
<dbReference type="EC" id="2.7.11.1" evidence="1"/>
<dbReference type="SMART" id="SM00220">
    <property type="entry name" value="S_TKc"/>
    <property type="match status" value="1"/>
</dbReference>
<dbReference type="InterPro" id="IPR011009">
    <property type="entry name" value="Kinase-like_dom_sf"/>
</dbReference>
<dbReference type="CDD" id="cd14014">
    <property type="entry name" value="STKc_PknB_like"/>
    <property type="match status" value="1"/>
</dbReference>
<keyword evidence="2" id="KW-0808">Transferase</keyword>
<evidence type="ECO:0000313" key="9">
    <source>
        <dbReference type="Proteomes" id="UP000465031"/>
    </source>
</evidence>
<dbReference type="PANTHER" id="PTHR43671:SF13">
    <property type="entry name" value="SERINE_THREONINE-PROTEIN KINASE NEK2"/>
    <property type="match status" value="1"/>
</dbReference>
<evidence type="ECO:0000256" key="1">
    <source>
        <dbReference type="ARBA" id="ARBA00012513"/>
    </source>
</evidence>
<dbReference type="Gene3D" id="1.10.510.10">
    <property type="entry name" value="Transferase(Phosphotransferase) domain 1"/>
    <property type="match status" value="1"/>
</dbReference>
<evidence type="ECO:0000256" key="3">
    <source>
        <dbReference type="ARBA" id="ARBA00022741"/>
    </source>
</evidence>
<dbReference type="SUPFAM" id="SSF56112">
    <property type="entry name" value="Protein kinase-like (PK-like)"/>
    <property type="match status" value="1"/>
</dbReference>
<evidence type="ECO:0000256" key="5">
    <source>
        <dbReference type="ARBA" id="ARBA00022840"/>
    </source>
</evidence>
<dbReference type="KEGG" id="rte:GSU10_10280"/>